<accession>A0A146G5Q5</accession>
<evidence type="ECO:0000313" key="4">
    <source>
        <dbReference type="Proteomes" id="UP000076023"/>
    </source>
</evidence>
<dbReference type="InterPro" id="IPR055170">
    <property type="entry name" value="GFO_IDH_MocA-like_dom"/>
</dbReference>
<dbReference type="InterPro" id="IPR052515">
    <property type="entry name" value="Gfo/Idh/MocA_Oxidoreductase"/>
</dbReference>
<gene>
    <name evidence="3" type="ORF">TSACC_21124</name>
</gene>
<dbReference type="PANTHER" id="PTHR43249">
    <property type="entry name" value="UDP-N-ACETYL-2-AMINO-2-DEOXY-D-GLUCURONATE OXIDASE"/>
    <property type="match status" value="1"/>
</dbReference>
<evidence type="ECO:0000259" key="2">
    <source>
        <dbReference type="Pfam" id="PF22725"/>
    </source>
</evidence>
<sequence length="390" mass="42801">MNLPENPKPVSLHLIGVSGYARAVLRSLLSVLDHANARLASATVINREEESDACRRLEGLGCRIYSDYSAMLADVVPGNNLCIIPTSIHQHAPMTISALDAGCDVLVEKPLTGSVNEAKAIIRAAESSGRLVSVGFQDIYAPQVHKIRATIDAGVIGKIRSITIEGSWPRTSSYYQRNRWAGRSHCDGRPVFDSPLNNAFAHFLNLALFFAAESPDDNAVVESVSGRLLRFFPIETFDTADIEMTTSTGVELSCLLTHAAAENVNPVIQIEAERGCLHWRQEEGAVLYDERGARLATWRLDLEEINRERMLASVIECTRERRRSACPAKRASRHVEAIHQVSTSLAIEPGHTALGLDVGSHPWEPVPELLSLLRAPVSRSGWSRHILHSG</sequence>
<keyword evidence="4" id="KW-1185">Reference proteome</keyword>
<comment type="caution">
    <text evidence="3">The sequence shown here is derived from an EMBL/GenBank/DDBJ whole genome shotgun (WGS) entry which is preliminary data.</text>
</comment>
<dbReference type="PANTHER" id="PTHR43249:SF1">
    <property type="entry name" value="D-GLUCOSIDE 3-DEHYDROGENASE"/>
    <property type="match status" value="1"/>
</dbReference>
<dbReference type="Pfam" id="PF01408">
    <property type="entry name" value="GFO_IDH_MocA"/>
    <property type="match status" value="1"/>
</dbReference>
<protein>
    <submittedName>
        <fullName evidence="3">Predicted dehydrogenase</fullName>
    </submittedName>
</protein>
<organism evidence="3 4">
    <name type="scientific">Terrimicrobium sacchariphilum</name>
    <dbReference type="NCBI Taxonomy" id="690879"/>
    <lineage>
        <taxon>Bacteria</taxon>
        <taxon>Pseudomonadati</taxon>
        <taxon>Verrucomicrobiota</taxon>
        <taxon>Terrimicrobiia</taxon>
        <taxon>Terrimicrobiales</taxon>
        <taxon>Terrimicrobiaceae</taxon>
        <taxon>Terrimicrobium</taxon>
    </lineage>
</organism>
<dbReference type="Pfam" id="PF22725">
    <property type="entry name" value="GFO_IDH_MocA_C3"/>
    <property type="match status" value="1"/>
</dbReference>
<dbReference type="Gene3D" id="3.30.360.10">
    <property type="entry name" value="Dihydrodipicolinate Reductase, domain 2"/>
    <property type="match status" value="1"/>
</dbReference>
<proteinExistence type="predicted"/>
<dbReference type="InParanoid" id="A0A146G5Q5"/>
<name>A0A146G5Q5_TERSA</name>
<dbReference type="EMBL" id="BDCO01000002">
    <property type="protein sequence ID" value="GAT32723.1"/>
    <property type="molecule type" value="Genomic_DNA"/>
</dbReference>
<reference evidence="4" key="1">
    <citation type="journal article" date="2017" name="Genome Announc.">
        <title>Draft Genome Sequence of Terrimicrobium sacchariphilum NM-5T, a Facultative Anaerobic Soil Bacterium of the Class Spartobacteria.</title>
        <authorList>
            <person name="Qiu Y.L."/>
            <person name="Tourlousse D.M."/>
            <person name="Matsuura N."/>
            <person name="Ohashi A."/>
            <person name="Sekiguchi Y."/>
        </authorList>
    </citation>
    <scope>NUCLEOTIDE SEQUENCE [LARGE SCALE GENOMIC DNA]</scope>
    <source>
        <strain evidence="4">NM-5</strain>
    </source>
</reference>
<evidence type="ECO:0000313" key="3">
    <source>
        <dbReference type="EMBL" id="GAT32723.1"/>
    </source>
</evidence>
<dbReference type="GO" id="GO:0000166">
    <property type="term" value="F:nucleotide binding"/>
    <property type="evidence" value="ECO:0007669"/>
    <property type="project" value="InterPro"/>
</dbReference>
<feature type="domain" description="GFO/IDH/MocA-like oxidoreductase" evidence="2">
    <location>
        <begin position="145"/>
        <end position="277"/>
    </location>
</feature>
<dbReference type="InterPro" id="IPR000683">
    <property type="entry name" value="Gfo/Idh/MocA-like_OxRdtase_N"/>
</dbReference>
<dbReference type="SUPFAM" id="SSF55347">
    <property type="entry name" value="Glyceraldehyde-3-phosphate dehydrogenase-like, C-terminal domain"/>
    <property type="match status" value="1"/>
</dbReference>
<dbReference type="STRING" id="690879.TSACC_21124"/>
<dbReference type="OrthoDB" id="9781966at2"/>
<feature type="domain" description="Gfo/Idh/MocA-like oxidoreductase N-terminal" evidence="1">
    <location>
        <begin position="15"/>
        <end position="136"/>
    </location>
</feature>
<dbReference type="SUPFAM" id="SSF51735">
    <property type="entry name" value="NAD(P)-binding Rossmann-fold domains"/>
    <property type="match status" value="1"/>
</dbReference>
<dbReference type="InterPro" id="IPR036291">
    <property type="entry name" value="NAD(P)-bd_dom_sf"/>
</dbReference>
<dbReference type="AlphaFoldDB" id="A0A146G5Q5"/>
<dbReference type="RefSeq" id="WP_075078540.1">
    <property type="nucleotide sequence ID" value="NZ_BDCO01000002.1"/>
</dbReference>
<evidence type="ECO:0000259" key="1">
    <source>
        <dbReference type="Pfam" id="PF01408"/>
    </source>
</evidence>
<dbReference type="Gene3D" id="3.40.50.720">
    <property type="entry name" value="NAD(P)-binding Rossmann-like Domain"/>
    <property type="match status" value="1"/>
</dbReference>
<dbReference type="Proteomes" id="UP000076023">
    <property type="component" value="Unassembled WGS sequence"/>
</dbReference>